<protein>
    <submittedName>
        <fullName evidence="1">Uncharacterized protein</fullName>
    </submittedName>
</protein>
<accession>A0A9P1N5F9</accession>
<sequence>MSKFSGEKSLATFVAEFTRFHKSPDFKSACPPPLPPKRKCSEQCSAQRKSSTNSNAEVFRKHSTIITVGAEVLQTSEKSRR</sequence>
<comment type="caution">
    <text evidence="1">The sequence shown here is derived from an EMBL/GenBank/DDBJ whole genome shotgun (WGS) entry which is preliminary data.</text>
</comment>
<reference evidence="1" key="1">
    <citation type="submission" date="2022-11" db="EMBL/GenBank/DDBJ databases">
        <authorList>
            <person name="Kikuchi T."/>
        </authorList>
    </citation>
    <scope>NUCLEOTIDE SEQUENCE</scope>
    <source>
        <strain evidence="1">PS1010</strain>
    </source>
</reference>
<dbReference type="AlphaFoldDB" id="A0A9P1N5F9"/>
<keyword evidence="2" id="KW-1185">Reference proteome</keyword>
<dbReference type="Proteomes" id="UP001152747">
    <property type="component" value="Unassembled WGS sequence"/>
</dbReference>
<dbReference type="EMBL" id="CANHGI010000005">
    <property type="protein sequence ID" value="CAI5450549.1"/>
    <property type="molecule type" value="Genomic_DNA"/>
</dbReference>
<name>A0A9P1N5F9_9PELO</name>
<organism evidence="1 2">
    <name type="scientific">Caenorhabditis angaria</name>
    <dbReference type="NCBI Taxonomy" id="860376"/>
    <lineage>
        <taxon>Eukaryota</taxon>
        <taxon>Metazoa</taxon>
        <taxon>Ecdysozoa</taxon>
        <taxon>Nematoda</taxon>
        <taxon>Chromadorea</taxon>
        <taxon>Rhabditida</taxon>
        <taxon>Rhabditina</taxon>
        <taxon>Rhabditomorpha</taxon>
        <taxon>Rhabditoidea</taxon>
        <taxon>Rhabditidae</taxon>
        <taxon>Peloderinae</taxon>
        <taxon>Caenorhabditis</taxon>
    </lineage>
</organism>
<evidence type="ECO:0000313" key="1">
    <source>
        <dbReference type="EMBL" id="CAI5450549.1"/>
    </source>
</evidence>
<proteinExistence type="predicted"/>
<evidence type="ECO:0000313" key="2">
    <source>
        <dbReference type="Proteomes" id="UP001152747"/>
    </source>
</evidence>
<gene>
    <name evidence="1" type="ORF">CAMP_LOCUS13186</name>
</gene>